<evidence type="ECO:0000256" key="6">
    <source>
        <dbReference type="ARBA" id="ARBA00022741"/>
    </source>
</evidence>
<dbReference type="InterPro" id="IPR044746">
    <property type="entry name" value="ABCC_6TM_D1"/>
</dbReference>
<dbReference type="InterPro" id="IPR017871">
    <property type="entry name" value="ABC_transporter-like_CS"/>
</dbReference>
<dbReference type="InterPro" id="IPR050173">
    <property type="entry name" value="ABC_transporter_C-like"/>
</dbReference>
<evidence type="ECO:0000256" key="4">
    <source>
        <dbReference type="ARBA" id="ARBA00022475"/>
    </source>
</evidence>
<evidence type="ECO:0000259" key="13">
    <source>
        <dbReference type="PROSITE" id="PS50893"/>
    </source>
</evidence>
<dbReference type="GO" id="GO:0016887">
    <property type="term" value="F:ATP hydrolysis activity"/>
    <property type="evidence" value="ECO:0007669"/>
    <property type="project" value="InterPro"/>
</dbReference>
<feature type="domain" description="ABC transmembrane type-1" evidence="14">
    <location>
        <begin position="291"/>
        <end position="560"/>
    </location>
</feature>
<feature type="domain" description="ABC transmembrane type-1" evidence="14">
    <location>
        <begin position="892"/>
        <end position="1171"/>
    </location>
</feature>
<feature type="transmembrane region" description="Helical" evidence="12">
    <location>
        <begin position="888"/>
        <end position="912"/>
    </location>
</feature>
<gene>
    <name evidence="15" type="ORF">CMUS01_08585</name>
</gene>
<feature type="compositionally biased region" description="Basic and acidic residues" evidence="11">
    <location>
        <begin position="836"/>
        <end position="849"/>
    </location>
</feature>
<dbReference type="Gene3D" id="3.40.50.300">
    <property type="entry name" value="P-loop containing nucleotide triphosphate hydrolases"/>
    <property type="match status" value="2"/>
</dbReference>
<evidence type="ECO:0000256" key="2">
    <source>
        <dbReference type="ARBA" id="ARBA00009726"/>
    </source>
</evidence>
<feature type="domain" description="ABC transporter" evidence="13">
    <location>
        <begin position="1208"/>
        <end position="1465"/>
    </location>
</feature>
<evidence type="ECO:0000256" key="5">
    <source>
        <dbReference type="ARBA" id="ARBA00022692"/>
    </source>
</evidence>
<keyword evidence="8 12" id="KW-1133">Transmembrane helix</keyword>
<dbReference type="InterPro" id="IPR036640">
    <property type="entry name" value="ABC1_TM_sf"/>
</dbReference>
<dbReference type="InterPro" id="IPR044726">
    <property type="entry name" value="ABCC_6TM_D2"/>
</dbReference>
<keyword evidence="9 12" id="KW-0472">Membrane</keyword>
<dbReference type="SUPFAM" id="SSF52540">
    <property type="entry name" value="P-loop containing nucleoside triphosphate hydrolases"/>
    <property type="match status" value="2"/>
</dbReference>
<dbReference type="FunFam" id="1.20.1560.10:FF:000066">
    <property type="entry name" value="ABC multidrug transporter (Eurofung)"/>
    <property type="match status" value="1"/>
</dbReference>
<evidence type="ECO:0000259" key="14">
    <source>
        <dbReference type="PROSITE" id="PS50929"/>
    </source>
</evidence>
<dbReference type="InterPro" id="IPR056227">
    <property type="entry name" value="TMD0_ABC"/>
</dbReference>
<feature type="transmembrane region" description="Helical" evidence="12">
    <location>
        <begin position="44"/>
        <end position="67"/>
    </location>
</feature>
<evidence type="ECO:0000256" key="1">
    <source>
        <dbReference type="ARBA" id="ARBA00004651"/>
    </source>
</evidence>
<dbReference type="GO" id="GO:0140359">
    <property type="term" value="F:ABC-type transporter activity"/>
    <property type="evidence" value="ECO:0007669"/>
    <property type="project" value="InterPro"/>
</dbReference>
<keyword evidence="10" id="KW-0325">Glycoprotein</keyword>
<feature type="region of interest" description="Disordered" evidence="11">
    <location>
        <begin position="836"/>
        <end position="867"/>
    </location>
</feature>
<feature type="transmembrane region" description="Helical" evidence="12">
    <location>
        <begin position="422"/>
        <end position="439"/>
    </location>
</feature>
<feature type="transmembrane region" description="Helical" evidence="12">
    <location>
        <begin position="503"/>
        <end position="525"/>
    </location>
</feature>
<feature type="transmembrane region" description="Helical" evidence="12">
    <location>
        <begin position="1115"/>
        <end position="1135"/>
    </location>
</feature>
<keyword evidence="6" id="KW-0547">Nucleotide-binding</keyword>
<evidence type="ECO:0000256" key="10">
    <source>
        <dbReference type="ARBA" id="ARBA00023180"/>
    </source>
</evidence>
<dbReference type="SUPFAM" id="SSF90123">
    <property type="entry name" value="ABC transporter transmembrane region"/>
    <property type="match status" value="2"/>
</dbReference>
<dbReference type="Pfam" id="PF00664">
    <property type="entry name" value="ABC_membrane"/>
    <property type="match status" value="1"/>
</dbReference>
<keyword evidence="16" id="KW-1185">Reference proteome</keyword>
<evidence type="ECO:0000256" key="3">
    <source>
        <dbReference type="ARBA" id="ARBA00022448"/>
    </source>
</evidence>
<dbReference type="OrthoDB" id="6500128at2759"/>
<dbReference type="GO" id="GO:0005886">
    <property type="term" value="C:plasma membrane"/>
    <property type="evidence" value="ECO:0007669"/>
    <property type="project" value="UniProtKB-SubCell"/>
</dbReference>
<protein>
    <submittedName>
        <fullName evidence="15">ABC transporter</fullName>
    </submittedName>
</protein>
<feature type="transmembrane region" description="Helical" evidence="12">
    <location>
        <begin position="324"/>
        <end position="347"/>
    </location>
</feature>
<accession>A0A8H6KBN8</accession>
<comment type="caution">
    <text evidence="15">The sequence shown here is derived from an EMBL/GenBank/DDBJ whole genome shotgun (WGS) entry which is preliminary data.</text>
</comment>
<evidence type="ECO:0000256" key="12">
    <source>
        <dbReference type="SAM" id="Phobius"/>
    </source>
</evidence>
<organism evidence="15 16">
    <name type="scientific">Colletotrichum musicola</name>
    <dbReference type="NCBI Taxonomy" id="2175873"/>
    <lineage>
        <taxon>Eukaryota</taxon>
        <taxon>Fungi</taxon>
        <taxon>Dikarya</taxon>
        <taxon>Ascomycota</taxon>
        <taxon>Pezizomycotina</taxon>
        <taxon>Sordariomycetes</taxon>
        <taxon>Hypocreomycetidae</taxon>
        <taxon>Glomerellales</taxon>
        <taxon>Glomerellaceae</taxon>
        <taxon>Colletotrichum</taxon>
        <taxon>Colletotrichum orchidearum species complex</taxon>
    </lineage>
</organism>
<dbReference type="InterPro" id="IPR003439">
    <property type="entry name" value="ABC_transporter-like_ATP-bd"/>
</dbReference>
<dbReference type="CDD" id="cd03250">
    <property type="entry name" value="ABCC_MRP_domain1"/>
    <property type="match status" value="1"/>
</dbReference>
<feature type="compositionally biased region" description="Basic and acidic residues" evidence="11">
    <location>
        <begin position="1446"/>
        <end position="1459"/>
    </location>
</feature>
<dbReference type="Pfam" id="PF24357">
    <property type="entry name" value="TMD0_ABC"/>
    <property type="match status" value="1"/>
</dbReference>
<feature type="domain" description="ABC transporter" evidence="13">
    <location>
        <begin position="603"/>
        <end position="831"/>
    </location>
</feature>
<dbReference type="PROSITE" id="PS50893">
    <property type="entry name" value="ABC_TRANSPORTER_2"/>
    <property type="match status" value="2"/>
</dbReference>
<dbReference type="Pfam" id="PF00005">
    <property type="entry name" value="ABC_tran"/>
    <property type="match status" value="2"/>
</dbReference>
<keyword evidence="7" id="KW-0067">ATP-binding</keyword>
<dbReference type="PANTHER" id="PTHR24223:SF345">
    <property type="entry name" value="ABC MULTIDRUG TRANSPORTER (EUROFUNG)"/>
    <property type="match status" value="1"/>
</dbReference>
<feature type="region of interest" description="Disordered" evidence="11">
    <location>
        <begin position="1446"/>
        <end position="1472"/>
    </location>
</feature>
<dbReference type="SMART" id="SM00382">
    <property type="entry name" value="AAA"/>
    <property type="match status" value="2"/>
</dbReference>
<feature type="transmembrane region" description="Helical" evidence="12">
    <location>
        <begin position="932"/>
        <end position="958"/>
    </location>
</feature>
<dbReference type="PROSITE" id="PS50929">
    <property type="entry name" value="ABC_TM1F"/>
    <property type="match status" value="2"/>
</dbReference>
<dbReference type="InterPro" id="IPR003593">
    <property type="entry name" value="AAA+_ATPase"/>
</dbReference>
<evidence type="ECO:0000256" key="8">
    <source>
        <dbReference type="ARBA" id="ARBA00022989"/>
    </source>
</evidence>
<dbReference type="Gene3D" id="1.20.1560.10">
    <property type="entry name" value="ABC transporter type 1, transmembrane domain"/>
    <property type="match status" value="2"/>
</dbReference>
<sequence length="1472" mass="160331">MEQQKPLGSVDWIATPSCINDDTLGPFVRGCRDDFDFTLLFEHVILTIVPAAIFVVAASARFLHLLGKKKVATAPKFQWLKLLVLAVYAGIRLRQLVLTSYGTTWASTTALVSDASSFVVGLGMIPLSFLEHCRSPRPSILLGIFLATTLLFDIAQTRTQSLSQETHHDNQQLRLSAAAIVVKLVSLVLESHQTPKASYSAQKEQSPEATSGIISLATFFWLNGLFAKGYRKVLAIDDLFLLDDAMSAETLYAKFEQHVGDDIHLGRPHALIWGLLRTLAVPFFLPVIPRLCRMGFSFCQPLMIESLLKYLQEPEGVSSPSKGYGFIGVAVLIYTGMAVSQSTYYYLHERFLYMTRGILASAVYRSTLALQLSAADDSAALTLMNADVERVRGGLINLHEYWANLIEIGIACWLLYRQIGPAFLAPVAIVVICAALSMFNGKHTGPRQMAWMKAIQKRVGVTSKVISNMKALKISALSGPIENLILGLRLQELKLGGRWRTMVVASVSISFTSTLLGPVVAFAATSSTLDVTRIFTSMAYLMLLASPLAYLLQTIPMLMSSLACLGRIQAYLQKDARVDSRTTPGALTKAHNNAIADSEAVAIAVKHGSFGWEKGKNVTNDIDLSIPASSLTIIVGPIASGKSTLLKAFLGETPFNSGDVIFGVNYRRIGYCDQSPFLYNDTVKANIIGHSAFDAARYEEVIEATMLSADLAILPRGDGTKVGSNGVTLSGGQRQRVALARALYLDTDILVFDDILSGLDANTEEHVFRRVFGSDGIVRQRGVTAVLCTHSVRHLPSADHIVALGTDCTVVEEGSFSKLQANGKYVQSLKIREAEEAAHEPNGSKEEPKPAALAQSKAVGSDPDETENKARQMGDLAVYKHYFSSMSVWAIAAFLFFCFSYSFCGSFPVVWLKIWAEDIASTDPKRSKLFYLGIYAMIQVYCLFCLTMMVFVCLRWVVHQSGEAMHKKALRTLIGAPLKFFTETDAGSTTSLFAQDLSFIDGELPFAFINLSVTSFGCLGMIAVIGTASPWLVVTYPFLVVVLLAIQMFYLRTSRQLRLLDLEAKSPLYSHFIDTLKGLATLRAMGFIPEDIAVNNRLLDTSQRPAYQLALIQRWLGFTLKLLVAVIATLVVTLATQLRSSSGFTGASLLTLMSFSDTLTTVVSSYTQVETSIGAVARLRTFSSTVTPESGPDEDVIPGENWPEKGAIEIKAVSASYGASKSSAALGKPSPETDLALRDVNLSIRPGETVAICGRTGSGKSSLVLLLLRLLEPVPGSLGEIIIDSLPADKIDRDVLRRRLIAVSQDPIFLPDGSTVIENLDPFGEAEEAECRSALERVGLLRAIEEKGGLAVALAADTLSAGQKQLFCLARAVVRRRVRGQKGAVGGILLLDEVSSSVDRATEVEMHNIIHEEFNGYTVVMVSHRLDTVMDCDTIVVMNKGSVAEKGKPQDLKDKEGGMFRELWNSSKGSKE</sequence>
<dbReference type="EMBL" id="WIGM01000338">
    <property type="protein sequence ID" value="KAF6828457.1"/>
    <property type="molecule type" value="Genomic_DNA"/>
</dbReference>
<feature type="transmembrane region" description="Helical" evidence="12">
    <location>
        <begin position="104"/>
        <end position="127"/>
    </location>
</feature>
<keyword evidence="4" id="KW-1003">Cell membrane</keyword>
<evidence type="ECO:0000256" key="9">
    <source>
        <dbReference type="ARBA" id="ARBA00023136"/>
    </source>
</evidence>
<dbReference type="GO" id="GO:0005524">
    <property type="term" value="F:ATP binding"/>
    <property type="evidence" value="ECO:0007669"/>
    <property type="project" value="UniProtKB-KW"/>
</dbReference>
<name>A0A8H6KBN8_9PEZI</name>
<feature type="transmembrane region" description="Helical" evidence="12">
    <location>
        <begin position="1031"/>
        <end position="1051"/>
    </location>
</feature>
<keyword evidence="3" id="KW-0813">Transport</keyword>
<comment type="similarity">
    <text evidence="2">Belongs to the ABC transporter superfamily. ABCC family. Conjugate transporter (TC 3.A.1.208) subfamily.</text>
</comment>
<comment type="subcellular location">
    <subcellularLocation>
        <location evidence="1">Cell membrane</location>
        <topology evidence="1">Multi-pass membrane protein</topology>
    </subcellularLocation>
</comment>
<proteinExistence type="inferred from homology"/>
<dbReference type="PANTHER" id="PTHR24223">
    <property type="entry name" value="ATP-BINDING CASSETTE SUB-FAMILY C"/>
    <property type="match status" value="1"/>
</dbReference>
<dbReference type="CDD" id="cd18579">
    <property type="entry name" value="ABC_6TM_ABCC_D1"/>
    <property type="match status" value="1"/>
</dbReference>
<dbReference type="FunFam" id="3.40.50.300:FF:002145">
    <property type="entry name" value="ABC transporter (MsbA subfamily)"/>
    <property type="match status" value="1"/>
</dbReference>
<evidence type="ECO:0000313" key="16">
    <source>
        <dbReference type="Proteomes" id="UP000639643"/>
    </source>
</evidence>
<dbReference type="InterPro" id="IPR027417">
    <property type="entry name" value="P-loop_NTPase"/>
</dbReference>
<evidence type="ECO:0000256" key="7">
    <source>
        <dbReference type="ARBA" id="ARBA00022840"/>
    </source>
</evidence>
<evidence type="ECO:0000256" key="11">
    <source>
        <dbReference type="SAM" id="MobiDB-lite"/>
    </source>
</evidence>
<dbReference type="PROSITE" id="PS00211">
    <property type="entry name" value="ABC_TRANSPORTER_1"/>
    <property type="match status" value="2"/>
</dbReference>
<keyword evidence="5 12" id="KW-0812">Transmembrane</keyword>
<evidence type="ECO:0000313" key="15">
    <source>
        <dbReference type="EMBL" id="KAF6828457.1"/>
    </source>
</evidence>
<dbReference type="Proteomes" id="UP000639643">
    <property type="component" value="Unassembled WGS sequence"/>
</dbReference>
<dbReference type="InterPro" id="IPR011527">
    <property type="entry name" value="ABC1_TM_dom"/>
</dbReference>
<feature type="transmembrane region" description="Helical" evidence="12">
    <location>
        <begin position="79"/>
        <end position="98"/>
    </location>
</feature>
<feature type="transmembrane region" description="Helical" evidence="12">
    <location>
        <begin position="531"/>
        <end position="552"/>
    </location>
</feature>
<feature type="transmembrane region" description="Helical" evidence="12">
    <location>
        <begin position="1004"/>
        <end position="1025"/>
    </location>
</feature>
<reference evidence="15" key="1">
    <citation type="journal article" date="2020" name="Phytopathology">
        <title>Genome Sequence Resources of Colletotrichum truncatum, C. plurivorum, C. musicola, and C. sojae: Four Species Pathogenic to Soybean (Glycine max).</title>
        <authorList>
            <person name="Rogerio F."/>
            <person name="Boufleur T.R."/>
            <person name="Ciampi-Guillardi M."/>
            <person name="Sukno S.A."/>
            <person name="Thon M.R."/>
            <person name="Massola Junior N.S."/>
            <person name="Baroncelli R."/>
        </authorList>
    </citation>
    <scope>NUCLEOTIDE SEQUENCE</scope>
    <source>
        <strain evidence="15">LFN0074</strain>
    </source>
</reference>
<dbReference type="FunFam" id="1.20.1560.10:FF:000055">
    <property type="entry name" value="ABC multidrug transporter (Eurofung)"/>
    <property type="match status" value="1"/>
</dbReference>
<dbReference type="CDD" id="cd18580">
    <property type="entry name" value="ABC_6TM_ABCC_D2"/>
    <property type="match status" value="1"/>
</dbReference>